<comment type="caution">
    <text evidence="1">The sequence shown here is derived from an EMBL/GenBank/DDBJ whole genome shotgun (WGS) entry which is preliminary data.</text>
</comment>
<dbReference type="EMBL" id="BMOQ01000007">
    <property type="protein sequence ID" value="GGN22820.1"/>
    <property type="molecule type" value="Genomic_DNA"/>
</dbReference>
<proteinExistence type="predicted"/>
<dbReference type="Proteomes" id="UP000608850">
    <property type="component" value="Unassembled WGS sequence"/>
</dbReference>
<name>A0A830GD56_9EURY</name>
<evidence type="ECO:0000313" key="1">
    <source>
        <dbReference type="EMBL" id="GGN22820.1"/>
    </source>
</evidence>
<dbReference type="RefSeq" id="WP_229772875.1">
    <property type="nucleotide sequence ID" value="NZ_BMOQ01000007.1"/>
</dbReference>
<dbReference type="AlphaFoldDB" id="A0A830GD56"/>
<sequence length="81" mass="9007">MIQSAQSHETVGTLRAVQEGNFVRTGGKRMGPIVDLFSAEATAKQLYPEEFGEWPGSIDEVPEDERLFDRQRVADVVNGEL</sequence>
<keyword evidence="2" id="KW-1185">Reference proteome</keyword>
<organism evidence="1 2">
    <name type="scientific">Halarchaeum nitratireducens</name>
    <dbReference type="NCBI Taxonomy" id="489913"/>
    <lineage>
        <taxon>Archaea</taxon>
        <taxon>Methanobacteriati</taxon>
        <taxon>Methanobacteriota</taxon>
        <taxon>Stenosarchaea group</taxon>
        <taxon>Halobacteria</taxon>
        <taxon>Halobacteriales</taxon>
        <taxon>Halobacteriaceae</taxon>
    </lineage>
</organism>
<evidence type="ECO:0000313" key="2">
    <source>
        <dbReference type="Proteomes" id="UP000608850"/>
    </source>
</evidence>
<gene>
    <name evidence="1" type="ORF">GCM10009021_25560</name>
</gene>
<protein>
    <submittedName>
        <fullName evidence="1">Uncharacterized protein</fullName>
    </submittedName>
</protein>
<reference evidence="1 2" key="1">
    <citation type="journal article" date="2019" name="Int. J. Syst. Evol. Microbiol.">
        <title>The Global Catalogue of Microorganisms (GCM) 10K type strain sequencing project: providing services to taxonomists for standard genome sequencing and annotation.</title>
        <authorList>
            <consortium name="The Broad Institute Genomics Platform"/>
            <consortium name="The Broad Institute Genome Sequencing Center for Infectious Disease"/>
            <person name="Wu L."/>
            <person name="Ma J."/>
        </authorList>
    </citation>
    <scope>NUCLEOTIDE SEQUENCE [LARGE SCALE GENOMIC DNA]</scope>
    <source>
        <strain evidence="1 2">JCM 16331</strain>
    </source>
</reference>
<accession>A0A830GD56</accession>